<evidence type="ECO:0000256" key="3">
    <source>
        <dbReference type="PROSITE-ProRule" id="PRU01106"/>
    </source>
</evidence>
<evidence type="ECO:0000313" key="5">
    <source>
        <dbReference type="EMBL" id="RAK48892.1"/>
    </source>
</evidence>
<dbReference type="GO" id="GO:0052816">
    <property type="term" value="F:long-chain fatty acyl-CoA hydrolase activity"/>
    <property type="evidence" value="ECO:0007669"/>
    <property type="project" value="TreeGrafter"/>
</dbReference>
<protein>
    <submittedName>
        <fullName evidence="5">Acyl-CoA thioesterase</fullName>
    </submittedName>
</protein>
<feature type="domain" description="HotDog ACOT-type" evidence="4">
    <location>
        <begin position="12"/>
        <end position="124"/>
    </location>
</feature>
<gene>
    <name evidence="5" type="ORF">BHX94_09585</name>
</gene>
<dbReference type="PROSITE" id="PS51770">
    <property type="entry name" value="HOTDOG_ACOT"/>
    <property type="match status" value="1"/>
</dbReference>
<dbReference type="InterPro" id="IPR033120">
    <property type="entry name" value="HOTDOG_ACOT"/>
</dbReference>
<accession>A0A328A333</accession>
<comment type="caution">
    <text evidence="5">The sequence shown here is derived from an EMBL/GenBank/DDBJ whole genome shotgun (WGS) entry which is preliminary data.</text>
</comment>
<proteinExistence type="inferred from homology"/>
<dbReference type="OrthoDB" id="9791628at2"/>
<dbReference type="InterPro" id="IPR029069">
    <property type="entry name" value="HotDog_dom_sf"/>
</dbReference>
<dbReference type="Gene3D" id="3.10.129.10">
    <property type="entry name" value="Hotdog Thioesterase"/>
    <property type="match status" value="1"/>
</dbReference>
<sequence>MTMTERLKKTMNASKTVKTKQIFPTDTNHHNTLFGGKLMTLIDDVASIAATRHCACSVVTASTDSVDFLKPIRPGEVVTLEALVTYTGTSSLEVCVQVISENVIKQTKHLAAISFLTFVALDENNKPVVVPEVIAETEDQVWLNETGKERAEFRKSRRNKSKELLNFFEKNIEV</sequence>
<dbReference type="GO" id="GO:0006637">
    <property type="term" value="P:acyl-CoA metabolic process"/>
    <property type="evidence" value="ECO:0007669"/>
    <property type="project" value="TreeGrafter"/>
</dbReference>
<keyword evidence="2 3" id="KW-0378">Hydrolase</keyword>
<evidence type="ECO:0000256" key="1">
    <source>
        <dbReference type="ARBA" id="ARBA00010458"/>
    </source>
</evidence>
<evidence type="ECO:0000256" key="2">
    <source>
        <dbReference type="ARBA" id="ARBA00022801"/>
    </source>
</evidence>
<dbReference type="CDD" id="cd03442">
    <property type="entry name" value="BFIT_BACH"/>
    <property type="match status" value="1"/>
</dbReference>
<dbReference type="AlphaFoldDB" id="A0A328A333"/>
<comment type="similarity">
    <text evidence="1">Belongs to the acyl coenzyme A hydrolase family.</text>
</comment>
<name>A0A328A333_9STAP</name>
<dbReference type="GO" id="GO:0009062">
    <property type="term" value="P:fatty acid catabolic process"/>
    <property type="evidence" value="ECO:0007669"/>
    <property type="project" value="TreeGrafter"/>
</dbReference>
<dbReference type="PANTHER" id="PTHR11049">
    <property type="entry name" value="ACYL COENZYME A THIOESTER HYDROLASE"/>
    <property type="match status" value="1"/>
</dbReference>
<evidence type="ECO:0000313" key="6">
    <source>
        <dbReference type="Proteomes" id="UP000249579"/>
    </source>
</evidence>
<evidence type="ECO:0000259" key="4">
    <source>
        <dbReference type="PROSITE" id="PS51770"/>
    </source>
</evidence>
<dbReference type="InterPro" id="IPR006683">
    <property type="entry name" value="Thioestr_dom"/>
</dbReference>
<dbReference type="InterPro" id="IPR040170">
    <property type="entry name" value="Cytosol_ACT"/>
</dbReference>
<dbReference type="Proteomes" id="UP000249579">
    <property type="component" value="Unassembled WGS sequence"/>
</dbReference>
<organism evidence="5 6">
    <name type="scientific">Macrococcoides bohemicum</name>
    <dbReference type="NCBI Taxonomy" id="1903056"/>
    <lineage>
        <taxon>Bacteria</taxon>
        <taxon>Bacillati</taxon>
        <taxon>Bacillota</taxon>
        <taxon>Bacilli</taxon>
        <taxon>Bacillales</taxon>
        <taxon>Staphylococcaceae</taxon>
        <taxon>Macrococcoides</taxon>
    </lineage>
</organism>
<dbReference type="EMBL" id="PZJG01000006">
    <property type="protein sequence ID" value="RAK48892.1"/>
    <property type="molecule type" value="Genomic_DNA"/>
</dbReference>
<dbReference type="Pfam" id="PF03061">
    <property type="entry name" value="4HBT"/>
    <property type="match status" value="1"/>
</dbReference>
<dbReference type="PANTHER" id="PTHR11049:SF24">
    <property type="entry name" value="CYTOSOLIC ACYL COENZYME A THIOESTER HYDROLASE"/>
    <property type="match status" value="1"/>
</dbReference>
<dbReference type="GO" id="GO:0005829">
    <property type="term" value="C:cytosol"/>
    <property type="evidence" value="ECO:0007669"/>
    <property type="project" value="TreeGrafter"/>
</dbReference>
<dbReference type="SUPFAM" id="SSF54637">
    <property type="entry name" value="Thioesterase/thiol ester dehydrase-isomerase"/>
    <property type="match status" value="1"/>
</dbReference>
<reference evidence="5 6" key="1">
    <citation type="journal article" date="2018" name="Front. Microbiol.">
        <title>Description and Comparative Genomics of Macrococcus caseolyticus subsp. hominis subsp. nov., Macrococcus goetzii sp. nov., Macrococcus epidermidis sp. nov., and Macrococcus bohemicus sp. nov., Novel Macrococci From Human Clinical Material With Virulence Potential and Suspected Uptake of Foreign DNA by Natural Transformation.</title>
        <authorList>
            <person name="Maslanova I."/>
            <person name="Wertheimer Z."/>
            <person name="Sedlacek I."/>
            <person name="Svec P."/>
            <person name="Indrakova A."/>
            <person name="Kovarovic V."/>
            <person name="Schumann P."/>
            <person name="Sproer C."/>
            <person name="Kralova S."/>
            <person name="Sedo O."/>
            <person name="Kristofova L."/>
            <person name="Vrbovska V."/>
            <person name="Fuzik T."/>
            <person name="Petras P."/>
            <person name="Zdrahal Z."/>
            <person name="Ruzickova V."/>
            <person name="Doskar J."/>
            <person name="Pantucek R."/>
        </authorList>
    </citation>
    <scope>NUCLEOTIDE SEQUENCE [LARGE SCALE GENOMIC DNA]</scope>
    <source>
        <strain evidence="5 6">03/115</strain>
    </source>
</reference>